<dbReference type="InterPro" id="IPR035965">
    <property type="entry name" value="PAS-like_dom_sf"/>
</dbReference>
<accession>A0AA96GKA1</accession>
<dbReference type="SUPFAM" id="SSF55785">
    <property type="entry name" value="PYP-like sensor domain (PAS domain)"/>
    <property type="match status" value="2"/>
</dbReference>
<dbReference type="Pfam" id="PF13188">
    <property type="entry name" value="PAS_8"/>
    <property type="match status" value="1"/>
</dbReference>
<dbReference type="SMART" id="SM00086">
    <property type="entry name" value="PAC"/>
    <property type="match status" value="1"/>
</dbReference>
<dbReference type="Proteomes" id="UP001302719">
    <property type="component" value="Chromosome"/>
</dbReference>
<evidence type="ECO:0000256" key="6">
    <source>
        <dbReference type="SAM" id="MobiDB-lite"/>
    </source>
</evidence>
<dbReference type="EC" id="2.7.13.3" evidence="2"/>
<organism evidence="9 10">
    <name type="scientific">Candidatus Nitrospira allomarina</name>
    <dbReference type="NCBI Taxonomy" id="3020900"/>
    <lineage>
        <taxon>Bacteria</taxon>
        <taxon>Pseudomonadati</taxon>
        <taxon>Nitrospirota</taxon>
        <taxon>Nitrospiria</taxon>
        <taxon>Nitrospirales</taxon>
        <taxon>Nitrospiraceae</taxon>
        <taxon>Nitrospira</taxon>
    </lineage>
</organism>
<dbReference type="PANTHER" id="PTHR43304:SF1">
    <property type="entry name" value="PAC DOMAIN-CONTAINING PROTEIN"/>
    <property type="match status" value="1"/>
</dbReference>
<evidence type="ECO:0000256" key="1">
    <source>
        <dbReference type="ARBA" id="ARBA00000085"/>
    </source>
</evidence>
<dbReference type="PROSITE" id="PS50113">
    <property type="entry name" value="PAC"/>
    <property type="match status" value="1"/>
</dbReference>
<reference evidence="9 10" key="1">
    <citation type="submission" date="2023-01" db="EMBL/GenBank/DDBJ databases">
        <title>Cultivation and genomic characterization of new, ubiquitous marine nitrite-oxidizing bacteria from the Nitrospirales.</title>
        <authorList>
            <person name="Mueller A.J."/>
            <person name="Daebeler A."/>
            <person name="Herbold C.W."/>
            <person name="Kirkegaard R.H."/>
            <person name="Daims H."/>
        </authorList>
    </citation>
    <scope>NUCLEOTIDE SEQUENCE [LARGE SCALE GENOMIC DNA]</scope>
    <source>
        <strain evidence="9 10">VA</strain>
    </source>
</reference>
<dbReference type="InterPro" id="IPR001610">
    <property type="entry name" value="PAC"/>
</dbReference>
<dbReference type="InterPro" id="IPR000014">
    <property type="entry name" value="PAS"/>
</dbReference>
<dbReference type="InterPro" id="IPR013655">
    <property type="entry name" value="PAS_fold_3"/>
</dbReference>
<dbReference type="AlphaFoldDB" id="A0AA96GKA1"/>
<feature type="domain" description="PAC" evidence="8">
    <location>
        <begin position="162"/>
        <end position="214"/>
    </location>
</feature>
<dbReference type="InterPro" id="IPR000700">
    <property type="entry name" value="PAS-assoc_C"/>
</dbReference>
<evidence type="ECO:0000259" key="8">
    <source>
        <dbReference type="PROSITE" id="PS50113"/>
    </source>
</evidence>
<dbReference type="KEGG" id="nall:PP769_09205"/>
<evidence type="ECO:0000256" key="5">
    <source>
        <dbReference type="ARBA" id="ARBA00022777"/>
    </source>
</evidence>
<dbReference type="CDD" id="cd00130">
    <property type="entry name" value="PAS"/>
    <property type="match status" value="1"/>
</dbReference>
<dbReference type="PANTHER" id="PTHR43304">
    <property type="entry name" value="PHYTOCHROME-LIKE PROTEIN CPH1"/>
    <property type="match status" value="1"/>
</dbReference>
<evidence type="ECO:0000256" key="4">
    <source>
        <dbReference type="ARBA" id="ARBA00022679"/>
    </source>
</evidence>
<keyword evidence="4" id="KW-0808">Transferase</keyword>
<dbReference type="Pfam" id="PF08447">
    <property type="entry name" value="PAS_3"/>
    <property type="match status" value="1"/>
</dbReference>
<keyword evidence="3" id="KW-0597">Phosphoprotein</keyword>
<evidence type="ECO:0000256" key="2">
    <source>
        <dbReference type="ARBA" id="ARBA00012438"/>
    </source>
</evidence>
<evidence type="ECO:0000259" key="7">
    <source>
        <dbReference type="PROSITE" id="PS50112"/>
    </source>
</evidence>
<keyword evidence="5" id="KW-0418">Kinase</keyword>
<dbReference type="Gene3D" id="3.30.450.20">
    <property type="entry name" value="PAS domain"/>
    <property type="match status" value="2"/>
</dbReference>
<evidence type="ECO:0000313" key="10">
    <source>
        <dbReference type="Proteomes" id="UP001302719"/>
    </source>
</evidence>
<protein>
    <recommendedName>
        <fullName evidence="2">histidine kinase</fullName>
        <ecNumber evidence="2">2.7.13.3</ecNumber>
    </recommendedName>
</protein>
<keyword evidence="10" id="KW-1185">Reference proteome</keyword>
<feature type="region of interest" description="Disordered" evidence="6">
    <location>
        <begin position="1"/>
        <end position="68"/>
    </location>
</feature>
<dbReference type="NCBIfam" id="TIGR00229">
    <property type="entry name" value="sensory_box"/>
    <property type="match status" value="2"/>
</dbReference>
<name>A0AA96GKA1_9BACT</name>
<dbReference type="PROSITE" id="PS50112">
    <property type="entry name" value="PAS"/>
    <property type="match status" value="2"/>
</dbReference>
<evidence type="ECO:0000256" key="3">
    <source>
        <dbReference type="ARBA" id="ARBA00022553"/>
    </source>
</evidence>
<feature type="domain" description="PAS" evidence="7">
    <location>
        <begin position="112"/>
        <end position="159"/>
    </location>
</feature>
<proteinExistence type="predicted"/>
<comment type="catalytic activity">
    <reaction evidence="1">
        <text>ATP + protein L-histidine = ADP + protein N-phospho-L-histidine.</text>
        <dbReference type="EC" id="2.7.13.3"/>
    </reaction>
</comment>
<evidence type="ECO:0000313" key="9">
    <source>
        <dbReference type="EMBL" id="WNM59914.1"/>
    </source>
</evidence>
<dbReference type="RefSeq" id="WP_312646802.1">
    <property type="nucleotide sequence ID" value="NZ_CP116967.1"/>
</dbReference>
<dbReference type="EMBL" id="CP116967">
    <property type="protein sequence ID" value="WNM59914.1"/>
    <property type="molecule type" value="Genomic_DNA"/>
</dbReference>
<dbReference type="GO" id="GO:0004673">
    <property type="term" value="F:protein histidine kinase activity"/>
    <property type="evidence" value="ECO:0007669"/>
    <property type="project" value="UniProtKB-EC"/>
</dbReference>
<feature type="domain" description="PAS" evidence="7">
    <location>
        <begin position="215"/>
        <end position="262"/>
    </location>
</feature>
<feature type="compositionally biased region" description="Low complexity" evidence="6">
    <location>
        <begin position="1"/>
        <end position="12"/>
    </location>
</feature>
<dbReference type="InterPro" id="IPR052162">
    <property type="entry name" value="Sensor_kinase/Photoreceptor"/>
</dbReference>
<sequence length="262" mass="29642">MESPHPSKSSPPSDEEIHRKRLGDLTLSLGSSQGSPGQLSSKSEASSHNTRLPETRQSKISPGTPQPDLQEELHALRQQVERFILASQGSREGLWVAEIRPDIPWYSPECPVWYSPQFIAMLGYEESEFPGVMGSWEQRLHPDDRERVFEALTNHIEKRIPYHVESRLRTKSKGYRWFEATGEGTFDADGRLLRGGGTIRDITERKLADDISRRNHALLDAVLEEMSDVVYVKDQDGRYLLVNPSGAEIMGKAIHEVIGKNR</sequence>
<feature type="compositionally biased region" description="Low complexity" evidence="6">
    <location>
        <begin position="24"/>
        <end position="43"/>
    </location>
</feature>
<gene>
    <name evidence="9" type="ORF">PP769_09205</name>
</gene>